<dbReference type="CDD" id="cd00448">
    <property type="entry name" value="YjgF_YER057c_UK114_family"/>
    <property type="match status" value="1"/>
</dbReference>
<accession>A0A4R6TDJ9</accession>
<gene>
    <name evidence="1" type="ORF">DFQ04_1337</name>
</gene>
<dbReference type="Gene3D" id="3.30.1330.40">
    <property type="entry name" value="RutC-like"/>
    <property type="match status" value="1"/>
</dbReference>
<organism evidence="1 2">
    <name type="scientific">Algoriphagus boseongensis</name>
    <dbReference type="NCBI Taxonomy" id="1442587"/>
    <lineage>
        <taxon>Bacteria</taxon>
        <taxon>Pseudomonadati</taxon>
        <taxon>Bacteroidota</taxon>
        <taxon>Cytophagia</taxon>
        <taxon>Cytophagales</taxon>
        <taxon>Cyclobacteriaceae</taxon>
        <taxon>Algoriphagus</taxon>
    </lineage>
</organism>
<sequence length="175" mass="19057">MKNPILILLIFLTVLSSCQPESVNQESLSTNQEASQTKGLAEGKMQEPVFFPSELPYPFSSAVQVGDILYLSGEIGDAGNGTGVVPGGIEAETHQMFKRIQATLAQHGLGLEDVFKCTVMLADMSEWPAFNQVYATYFEKGKYPTRSAMGVNGLALGARVEMEVWAYNPQKKASE</sequence>
<dbReference type="EMBL" id="SNYF01000005">
    <property type="protein sequence ID" value="TDQ19514.1"/>
    <property type="molecule type" value="Genomic_DNA"/>
</dbReference>
<dbReference type="PANTHER" id="PTHR11803:SF39">
    <property type="entry name" value="2-IMINOBUTANOATE_2-IMINOPROPANOATE DEAMINASE"/>
    <property type="match status" value="1"/>
</dbReference>
<dbReference type="GO" id="GO:0005829">
    <property type="term" value="C:cytosol"/>
    <property type="evidence" value="ECO:0007669"/>
    <property type="project" value="TreeGrafter"/>
</dbReference>
<evidence type="ECO:0000313" key="1">
    <source>
        <dbReference type="EMBL" id="TDQ19514.1"/>
    </source>
</evidence>
<dbReference type="AlphaFoldDB" id="A0A4R6TDJ9"/>
<protein>
    <submittedName>
        <fullName evidence="1">Reactive intermediate/imine deaminase</fullName>
    </submittedName>
</protein>
<comment type="caution">
    <text evidence="1">The sequence shown here is derived from an EMBL/GenBank/DDBJ whole genome shotgun (WGS) entry which is preliminary data.</text>
</comment>
<dbReference type="InterPro" id="IPR006175">
    <property type="entry name" value="YjgF/YER057c/UK114"/>
</dbReference>
<dbReference type="InterPro" id="IPR035959">
    <property type="entry name" value="RutC-like_sf"/>
</dbReference>
<dbReference type="PANTHER" id="PTHR11803">
    <property type="entry name" value="2-IMINOBUTANOATE/2-IMINOPROPANOATE DEAMINASE RIDA"/>
    <property type="match status" value="1"/>
</dbReference>
<dbReference type="RefSeq" id="WP_208110505.1">
    <property type="nucleotide sequence ID" value="NZ_SNYF01000005.1"/>
</dbReference>
<keyword evidence="2" id="KW-1185">Reference proteome</keyword>
<proteinExistence type="predicted"/>
<dbReference type="GO" id="GO:0019239">
    <property type="term" value="F:deaminase activity"/>
    <property type="evidence" value="ECO:0007669"/>
    <property type="project" value="TreeGrafter"/>
</dbReference>
<dbReference type="PROSITE" id="PS51257">
    <property type="entry name" value="PROKAR_LIPOPROTEIN"/>
    <property type="match status" value="1"/>
</dbReference>
<dbReference type="SUPFAM" id="SSF55298">
    <property type="entry name" value="YjgF-like"/>
    <property type="match status" value="1"/>
</dbReference>
<name>A0A4R6TDJ9_9BACT</name>
<dbReference type="Pfam" id="PF01042">
    <property type="entry name" value="Ribonuc_L-PSP"/>
    <property type="match status" value="1"/>
</dbReference>
<dbReference type="Proteomes" id="UP000294535">
    <property type="component" value="Unassembled WGS sequence"/>
</dbReference>
<reference evidence="1 2" key="1">
    <citation type="submission" date="2019-03" db="EMBL/GenBank/DDBJ databases">
        <title>Genomic Encyclopedia of Type Strains, Phase III (KMG-III): the genomes of soil and plant-associated and newly described type strains.</title>
        <authorList>
            <person name="Whitman W."/>
        </authorList>
    </citation>
    <scope>NUCLEOTIDE SEQUENCE [LARGE SCALE GENOMIC DNA]</scope>
    <source>
        <strain evidence="1 2">CECT 8446</strain>
    </source>
</reference>
<evidence type="ECO:0000313" key="2">
    <source>
        <dbReference type="Proteomes" id="UP000294535"/>
    </source>
</evidence>